<dbReference type="Gene3D" id="1.10.150.280">
    <property type="entry name" value="AF1531-like domain"/>
    <property type="match status" value="1"/>
</dbReference>
<keyword evidence="2" id="KW-1185">Reference proteome</keyword>
<dbReference type="Proteomes" id="UP001432202">
    <property type="component" value="Chromosome"/>
</dbReference>
<evidence type="ECO:0000313" key="1">
    <source>
        <dbReference type="EMBL" id="WWQ60430.1"/>
    </source>
</evidence>
<dbReference type="Pfam" id="PF04919">
    <property type="entry name" value="DUF655"/>
    <property type="match status" value="1"/>
</dbReference>
<dbReference type="RefSeq" id="WP_338601179.1">
    <property type="nucleotide sequence ID" value="NZ_CP146016.1"/>
</dbReference>
<gene>
    <name evidence="1" type="ORF">V6M85_13495</name>
</gene>
<dbReference type="PANTHER" id="PTHR40734:SF1">
    <property type="entry name" value="DNA-BINDING PROTEIN"/>
    <property type="match status" value="1"/>
</dbReference>
<protein>
    <submittedName>
        <fullName evidence="1">DUF655 domain-containing protein</fullName>
    </submittedName>
</protein>
<reference evidence="1 2" key="1">
    <citation type="submission" date="2024-02" db="EMBL/GenBank/DDBJ databases">
        <title>STSV induces naive adaptation in Sulfolobus.</title>
        <authorList>
            <person name="Xiang X."/>
            <person name="Song M."/>
        </authorList>
    </citation>
    <scope>NUCLEOTIDE SEQUENCE [LARGE SCALE GENOMIC DNA]</scope>
    <source>
        <strain evidence="1 2">RT2</strain>
    </source>
</reference>
<proteinExistence type="predicted"/>
<evidence type="ECO:0000313" key="2">
    <source>
        <dbReference type="Proteomes" id="UP001432202"/>
    </source>
</evidence>
<dbReference type="EMBL" id="CP146016">
    <property type="protein sequence ID" value="WWQ60430.1"/>
    <property type="molecule type" value="Genomic_DNA"/>
</dbReference>
<sequence length="208" mass="24570">MQRRKLVKERVVYVLDYMREGNPLDKHKFHRDRPLIQAVGEDYFLLLELTPLAFNLDFSPEQKIELESNSNVKVDAHITYDDLTSLSKDNLPKVLQKIILEKERIFVEVFNKAEPLTLKLHALELLPNIGKKTLRIILEERKKKPFDSFKDIEARIGVKDVVSMLVERIIKEMQGGEKYYLFVYPIIVDENKRLEQQPIYVGYIEKLR</sequence>
<dbReference type="InterPro" id="IPR012340">
    <property type="entry name" value="NA-bd_OB-fold"/>
</dbReference>
<dbReference type="GeneID" id="89337802"/>
<name>A0AAX4L1I0_9CREN</name>
<dbReference type="Gene3D" id="2.40.50.140">
    <property type="entry name" value="Nucleic acid-binding proteins"/>
    <property type="match status" value="1"/>
</dbReference>
<dbReference type="AlphaFoldDB" id="A0AAX4L1I0"/>
<dbReference type="InterPro" id="IPR007003">
    <property type="entry name" value="DUF655"/>
</dbReference>
<dbReference type="PANTHER" id="PTHR40734">
    <property type="entry name" value="TRNA-SPECIFIC ADENOSINE DEAMINASE-RELATED"/>
    <property type="match status" value="1"/>
</dbReference>
<accession>A0AAX4L1I0</accession>
<dbReference type="SUPFAM" id="SSF160975">
    <property type="entry name" value="AF1531-like"/>
    <property type="match status" value="1"/>
</dbReference>
<organism evidence="1 2">
    <name type="scientific">Sulfolobus tengchongensis</name>
    <dbReference type="NCBI Taxonomy" id="207809"/>
    <lineage>
        <taxon>Archaea</taxon>
        <taxon>Thermoproteota</taxon>
        <taxon>Thermoprotei</taxon>
        <taxon>Sulfolobales</taxon>
        <taxon>Sulfolobaceae</taxon>
        <taxon>Sulfolobus</taxon>
    </lineage>
</organism>